<dbReference type="Proteomes" id="UP000253688">
    <property type="component" value="Unassembled WGS sequence"/>
</dbReference>
<proteinExistence type="predicted"/>
<comment type="caution">
    <text evidence="2">The sequence shown here is derived from an EMBL/GenBank/DDBJ whole genome shotgun (WGS) entry which is preliminary data.</text>
</comment>
<keyword evidence="1" id="KW-0472">Membrane</keyword>
<evidence type="ECO:0000313" key="2">
    <source>
        <dbReference type="EMBL" id="RBA48274.1"/>
    </source>
</evidence>
<keyword evidence="1" id="KW-0812">Transmembrane</keyword>
<feature type="transmembrane region" description="Helical" evidence="1">
    <location>
        <begin position="12"/>
        <end position="36"/>
    </location>
</feature>
<keyword evidence="1" id="KW-1133">Transmembrane helix</keyword>
<evidence type="ECO:0000256" key="1">
    <source>
        <dbReference type="SAM" id="Phobius"/>
    </source>
</evidence>
<reference evidence="2 3" key="1">
    <citation type="submission" date="2018-04" db="EMBL/GenBank/DDBJ databases">
        <title>Acinetobacter junii Genome sequencing and assembly.</title>
        <authorList>
            <person name="Su J."/>
            <person name="Rensing C."/>
            <person name="Mazhar H.S."/>
        </authorList>
    </citation>
    <scope>NUCLEOTIDE SEQUENCE [LARGE SCALE GENOMIC DNA]</scope>
    <source>
        <strain evidence="2 3">SC22</strain>
    </source>
</reference>
<gene>
    <name evidence="2" type="ORF">DC346_06915</name>
</gene>
<dbReference type="AlphaFoldDB" id="A0A365PJ99"/>
<protein>
    <submittedName>
        <fullName evidence="2">Uncharacterized protein</fullName>
    </submittedName>
</protein>
<dbReference type="RefSeq" id="WP_112986451.1">
    <property type="nucleotide sequence ID" value="NZ_CP131470.1"/>
</dbReference>
<feature type="transmembrane region" description="Helical" evidence="1">
    <location>
        <begin position="63"/>
        <end position="82"/>
    </location>
</feature>
<organism evidence="2 3">
    <name type="scientific">Acinetobacter junii</name>
    <dbReference type="NCBI Taxonomy" id="40215"/>
    <lineage>
        <taxon>Bacteria</taxon>
        <taxon>Pseudomonadati</taxon>
        <taxon>Pseudomonadota</taxon>
        <taxon>Gammaproteobacteria</taxon>
        <taxon>Moraxellales</taxon>
        <taxon>Moraxellaceae</taxon>
        <taxon>Acinetobacter</taxon>
    </lineage>
</organism>
<name>A0A365PJ99_ACIJU</name>
<sequence>MISLENIPTADVVFFSVIIFGGLYTFFFYIMIGYFIKKKKDNFSEKLFGDKIHNLSLDFENKFIISTTFGRLYIFYLFEVVLMRRKYIHIFKQKKNYIFPNLTNEIFMLVINENKFFLNFILIYFIFCVSFFVYLFLLIEK</sequence>
<dbReference type="EMBL" id="QEWH01000035">
    <property type="protein sequence ID" value="RBA48274.1"/>
    <property type="molecule type" value="Genomic_DNA"/>
</dbReference>
<feature type="transmembrane region" description="Helical" evidence="1">
    <location>
        <begin position="116"/>
        <end position="139"/>
    </location>
</feature>
<accession>A0A365PJ99</accession>
<evidence type="ECO:0000313" key="3">
    <source>
        <dbReference type="Proteomes" id="UP000253688"/>
    </source>
</evidence>